<dbReference type="SMART" id="SM00116">
    <property type="entry name" value="CBS"/>
    <property type="match status" value="2"/>
</dbReference>
<feature type="active site" description="Proton acceptor" evidence="13 14">
    <location>
        <position position="442"/>
    </location>
</feature>
<dbReference type="CDD" id="cd04601">
    <property type="entry name" value="CBS_pair_IMPDH"/>
    <property type="match status" value="1"/>
</dbReference>
<dbReference type="GO" id="GO:0003938">
    <property type="term" value="F:IMP dehydrogenase activity"/>
    <property type="evidence" value="ECO:0007669"/>
    <property type="project" value="UniProtKB-UniRule"/>
</dbReference>
<keyword evidence="10 13" id="KW-0520">NAD</keyword>
<feature type="domain" description="CBS" evidence="22">
    <location>
        <begin position="187"/>
        <end position="244"/>
    </location>
</feature>
<dbReference type="Pfam" id="PF00478">
    <property type="entry name" value="IMPDH"/>
    <property type="match status" value="1"/>
</dbReference>
<evidence type="ECO:0000256" key="2">
    <source>
        <dbReference type="ARBA" id="ARBA00005502"/>
    </source>
</evidence>
<dbReference type="PANTHER" id="PTHR11911">
    <property type="entry name" value="INOSINE-5-MONOPHOSPHATE DEHYDROGENASE RELATED"/>
    <property type="match status" value="1"/>
</dbReference>
<feature type="active site" description="Thioimidate intermediate" evidence="13 14">
    <location>
        <position position="340"/>
    </location>
</feature>
<keyword evidence="9 13" id="KW-0560">Oxidoreductase</keyword>
<dbReference type="NCBIfam" id="TIGR01302">
    <property type="entry name" value="IMP_dehydrog"/>
    <property type="match status" value="1"/>
</dbReference>
<dbReference type="Gene3D" id="3.20.20.70">
    <property type="entry name" value="Aldolase class I"/>
    <property type="match status" value="1"/>
</dbReference>
<feature type="binding site" evidence="13 15">
    <location>
        <position position="457"/>
    </location>
    <ligand>
        <name>IMP</name>
        <dbReference type="ChEBI" id="CHEBI:58053"/>
    </ligand>
</feature>
<dbReference type="EC" id="1.1.1.205" evidence="13 20"/>
<evidence type="ECO:0000256" key="16">
    <source>
        <dbReference type="PIRSR" id="PIRSR000130-3"/>
    </source>
</evidence>
<dbReference type="PIRSF" id="PIRSF000130">
    <property type="entry name" value="IMPDH"/>
    <property type="match status" value="1"/>
</dbReference>
<evidence type="ECO:0000256" key="12">
    <source>
        <dbReference type="ARBA" id="ARBA00048028"/>
    </source>
</evidence>
<feature type="binding site" evidence="13 15">
    <location>
        <begin position="420"/>
        <end position="424"/>
    </location>
    <ligand>
        <name>IMP</name>
        <dbReference type="ChEBI" id="CHEBI:58053"/>
    </ligand>
</feature>
<dbReference type="SMART" id="SM01240">
    <property type="entry name" value="IMPDH"/>
    <property type="match status" value="1"/>
</dbReference>
<sequence length="528" mass="55467">MPMLPGQPPAADHQRPEGEVTPYDQQGWASGPGVPGPFAALGLTFDDVLLQPHESDVIPSHADTSTRVSKRISVKVPLISSPMDTVTESRMAVAIARQGGLGIIHRNLSIEDQAHQVDVVKRSEAGMVDEPITISPEATIGEADALCARFRISGVPVVDRDLRLLGIVTNRDMRFETDPTRLVGAVMTPMPLVTGHVGIKGDEAMALLAANKIEKLPLVDEGGRLRGLITLKDFVKADQYPDASKDDQGRLRVGAAVGFFGDSWKRAMALVEEGVDLLVVDTAHGHSQGVLDMVRRLKAETAAAHVDVVGGNVATYAGAKALVEAGVDGVKVGVGPGSICTTRVVAGVGVPQVTAIYNASLACRPAGVPLIGDGGLQYSGDIAKALVAGADTVMLGSLLAGCEESPGQTVFVNGKQFKTYRGMGSLGAMASRGRSASYSKDRYFQGDVSSDANLVPEGIEGQVPFRGPLAAVAYQLVGGLRQSMFYTGASTVTELKERGSFVRITSAGLRESHPHDIQMTVEAPNYSG</sequence>
<comment type="pathway">
    <text evidence="13 20">Purine metabolism; XMP biosynthesis via de novo pathway; XMP from IMP: step 1/1.</text>
</comment>
<comment type="function">
    <text evidence="13">Catalyzes the conversion of inosine 5'-phosphate (IMP) to xanthosine 5'-phosphate (XMP), the first committed and rate-limiting step in the de novo synthesis of guanine nucleotides, and therefore plays an important role in the regulation of cell growth.</text>
</comment>
<feature type="binding site" evidence="13 15">
    <location>
        <begin position="373"/>
        <end position="375"/>
    </location>
    <ligand>
        <name>IMP</name>
        <dbReference type="ChEBI" id="CHEBI:58053"/>
    </ligand>
</feature>
<keyword evidence="24" id="KW-1185">Reference proteome</keyword>
<evidence type="ECO:0000313" key="24">
    <source>
        <dbReference type="Proteomes" id="UP000198825"/>
    </source>
</evidence>
<evidence type="ECO:0000256" key="13">
    <source>
        <dbReference type="HAMAP-Rule" id="MF_01964"/>
    </source>
</evidence>
<feature type="binding site" evidence="16">
    <location>
        <begin position="281"/>
        <end position="283"/>
    </location>
    <ligand>
        <name>NAD(+)</name>
        <dbReference type="ChEBI" id="CHEBI:57540"/>
    </ligand>
</feature>
<evidence type="ECO:0000256" key="1">
    <source>
        <dbReference type="ARBA" id="ARBA00001958"/>
    </source>
</evidence>
<dbReference type="HAMAP" id="MF_01964">
    <property type="entry name" value="IMPDH"/>
    <property type="match status" value="1"/>
</dbReference>
<evidence type="ECO:0000256" key="5">
    <source>
        <dbReference type="ARBA" id="ARBA00022737"/>
    </source>
</evidence>
<accession>A0A1H2LI96</accession>
<feature type="binding site" description="in other chain" evidence="13 17">
    <location>
        <position position="340"/>
    </location>
    <ligand>
        <name>K(+)</name>
        <dbReference type="ChEBI" id="CHEBI:29103"/>
        <note>ligand shared between two tetrameric partners</note>
    </ligand>
</feature>
<evidence type="ECO:0000256" key="4">
    <source>
        <dbReference type="ARBA" id="ARBA00022723"/>
    </source>
</evidence>
<evidence type="ECO:0000256" key="6">
    <source>
        <dbReference type="ARBA" id="ARBA00022749"/>
    </source>
</evidence>
<proteinExistence type="inferred from homology"/>
<evidence type="ECO:0000256" key="21">
    <source>
        <dbReference type="SAM" id="MobiDB-lite"/>
    </source>
</evidence>
<dbReference type="InterPro" id="IPR046342">
    <property type="entry name" value="CBS_dom_sf"/>
</dbReference>
<dbReference type="GO" id="GO:0046872">
    <property type="term" value="F:metal ion binding"/>
    <property type="evidence" value="ECO:0007669"/>
    <property type="project" value="UniProtKB-UniRule"/>
</dbReference>
<feature type="domain" description="CBS" evidence="22">
    <location>
        <begin position="127"/>
        <end position="186"/>
    </location>
</feature>
<dbReference type="STRING" id="546874.SAMN04488544_0190"/>
<evidence type="ECO:0000256" key="14">
    <source>
        <dbReference type="PIRSR" id="PIRSR000130-1"/>
    </source>
</evidence>
<evidence type="ECO:0000259" key="22">
    <source>
        <dbReference type="PROSITE" id="PS51371"/>
    </source>
</evidence>
<keyword evidence="7 13" id="KW-0658">Purine biosynthesis</keyword>
<organism evidence="23 24">
    <name type="scientific">Microlunatus sagamiharensis</name>
    <dbReference type="NCBI Taxonomy" id="546874"/>
    <lineage>
        <taxon>Bacteria</taxon>
        <taxon>Bacillati</taxon>
        <taxon>Actinomycetota</taxon>
        <taxon>Actinomycetes</taxon>
        <taxon>Propionibacteriales</taxon>
        <taxon>Propionibacteriaceae</taxon>
        <taxon>Microlunatus</taxon>
    </lineage>
</organism>
<evidence type="ECO:0000256" key="20">
    <source>
        <dbReference type="RuleBase" id="RU003928"/>
    </source>
</evidence>
<name>A0A1H2LI96_9ACTN</name>
<evidence type="ECO:0000256" key="9">
    <source>
        <dbReference type="ARBA" id="ARBA00023002"/>
    </source>
</evidence>
<evidence type="ECO:0000256" key="8">
    <source>
        <dbReference type="ARBA" id="ARBA00022958"/>
    </source>
</evidence>
<dbReference type="SUPFAM" id="SSF51412">
    <property type="entry name" value="Inosine monophosphate dehydrogenase (IMPDH)"/>
    <property type="match status" value="1"/>
</dbReference>
<dbReference type="AlphaFoldDB" id="A0A1H2LI96"/>
<feature type="binding site" evidence="13 15">
    <location>
        <begin position="396"/>
        <end position="397"/>
    </location>
    <ligand>
        <name>IMP</name>
        <dbReference type="ChEBI" id="CHEBI:58053"/>
    </ligand>
</feature>
<evidence type="ECO:0000256" key="15">
    <source>
        <dbReference type="PIRSR" id="PIRSR000130-2"/>
    </source>
</evidence>
<comment type="activity regulation">
    <text evidence="13">Mycophenolic acid (MPA) is a non-competitive inhibitor that prevents formation of the closed enzyme conformation by binding to the same site as the amobile flap. In contrast, mizoribine monophosphate (MZP) is a competitive inhibitor that induces the closed conformation. MPA is a potent inhibitor of mammalian IMPDHs but a poor inhibitor of the bacterial enzymes. MZP is a more potent inhibitor of bacterial IMPDH.</text>
</comment>
<dbReference type="Proteomes" id="UP000198825">
    <property type="component" value="Chromosome I"/>
</dbReference>
<comment type="caution">
    <text evidence="13">Lacks conserved residue(s) required for the propagation of feature annotation.</text>
</comment>
<feature type="binding site" evidence="13 15">
    <location>
        <position position="338"/>
    </location>
    <ligand>
        <name>IMP</name>
        <dbReference type="ChEBI" id="CHEBI:58053"/>
    </ligand>
</feature>
<feature type="binding site" evidence="13">
    <location>
        <position position="512"/>
    </location>
    <ligand>
        <name>K(+)</name>
        <dbReference type="ChEBI" id="CHEBI:29103"/>
        <note>ligand shared between two tetrameric partners</note>
    </ligand>
</feature>
<dbReference type="GO" id="GO:0000166">
    <property type="term" value="F:nucleotide binding"/>
    <property type="evidence" value="ECO:0007669"/>
    <property type="project" value="UniProtKB-UniRule"/>
</dbReference>
<dbReference type="UniPathway" id="UPA00601">
    <property type="reaction ID" value="UER00295"/>
</dbReference>
<evidence type="ECO:0000256" key="7">
    <source>
        <dbReference type="ARBA" id="ARBA00022755"/>
    </source>
</evidence>
<dbReference type="Pfam" id="PF00571">
    <property type="entry name" value="CBS"/>
    <property type="match status" value="2"/>
</dbReference>
<comment type="subunit">
    <text evidence="3 13">Homotetramer.</text>
</comment>
<dbReference type="GO" id="GO:0006177">
    <property type="term" value="P:GMP biosynthetic process"/>
    <property type="evidence" value="ECO:0007669"/>
    <property type="project" value="UniProtKB-UniRule"/>
</dbReference>
<comment type="cofactor">
    <cofactor evidence="1 13">
        <name>K(+)</name>
        <dbReference type="ChEBI" id="CHEBI:29103"/>
    </cofactor>
</comment>
<feature type="binding site" evidence="13">
    <location>
        <position position="513"/>
    </location>
    <ligand>
        <name>K(+)</name>
        <dbReference type="ChEBI" id="CHEBI:29103"/>
        <note>ligand shared between two tetrameric partners</note>
    </ligand>
</feature>
<evidence type="ECO:0000256" key="3">
    <source>
        <dbReference type="ARBA" id="ARBA00011881"/>
    </source>
</evidence>
<dbReference type="SUPFAM" id="SSF54631">
    <property type="entry name" value="CBS-domain pair"/>
    <property type="match status" value="1"/>
</dbReference>
<keyword evidence="8 13" id="KW-0630">Potassium</keyword>
<evidence type="ECO:0000256" key="19">
    <source>
        <dbReference type="RuleBase" id="RU003927"/>
    </source>
</evidence>
<dbReference type="InterPro" id="IPR000644">
    <property type="entry name" value="CBS_dom"/>
</dbReference>
<evidence type="ECO:0000256" key="18">
    <source>
        <dbReference type="PROSITE-ProRule" id="PRU00703"/>
    </source>
</evidence>
<dbReference type="FunFam" id="3.20.20.70:FF:000003">
    <property type="entry name" value="GMP reductase"/>
    <property type="match status" value="1"/>
</dbReference>
<evidence type="ECO:0000256" key="10">
    <source>
        <dbReference type="ARBA" id="ARBA00023027"/>
    </source>
</evidence>
<gene>
    <name evidence="13" type="primary">guaB</name>
    <name evidence="23" type="ORF">SAMN04488544_0190</name>
</gene>
<evidence type="ECO:0000256" key="11">
    <source>
        <dbReference type="ARBA" id="ARBA00023122"/>
    </source>
</evidence>
<feature type="binding site" description="in other chain" evidence="13 17">
    <location>
        <position position="337"/>
    </location>
    <ligand>
        <name>K(+)</name>
        <dbReference type="ChEBI" id="CHEBI:29103"/>
        <note>ligand shared between two tetrameric partners</note>
    </ligand>
</feature>
<evidence type="ECO:0000256" key="17">
    <source>
        <dbReference type="PIRSR" id="PIRSR000130-4"/>
    </source>
</evidence>
<feature type="binding site" evidence="13 16">
    <location>
        <begin position="333"/>
        <end position="335"/>
    </location>
    <ligand>
        <name>NAD(+)</name>
        <dbReference type="ChEBI" id="CHEBI:57540"/>
    </ligand>
</feature>
<feature type="binding site" description="in other chain" evidence="13 17">
    <location>
        <position position="335"/>
    </location>
    <ligand>
        <name>K(+)</name>
        <dbReference type="ChEBI" id="CHEBI:29103"/>
        <note>ligand shared between two tetrameric partners</note>
    </ligand>
</feature>
<feature type="binding site" evidence="13">
    <location>
        <position position="511"/>
    </location>
    <ligand>
        <name>K(+)</name>
        <dbReference type="ChEBI" id="CHEBI:29103"/>
        <note>ligand shared between two tetrameric partners</note>
    </ligand>
</feature>
<dbReference type="PROSITE" id="PS51371">
    <property type="entry name" value="CBS"/>
    <property type="match status" value="2"/>
</dbReference>
<feature type="region of interest" description="Disordered" evidence="21">
    <location>
        <begin position="1"/>
        <end position="31"/>
    </location>
</feature>
<evidence type="ECO:0000313" key="23">
    <source>
        <dbReference type="EMBL" id="SDU80465.1"/>
    </source>
</evidence>
<protein>
    <recommendedName>
        <fullName evidence="13 20">Inosine-5'-monophosphate dehydrogenase</fullName>
        <shortName evidence="13">IMP dehydrogenase</shortName>
        <shortName evidence="13">IMPD</shortName>
        <shortName evidence="13">IMPDH</shortName>
        <ecNumber evidence="13 20">1.1.1.205</ecNumber>
    </recommendedName>
</protein>
<reference evidence="24" key="1">
    <citation type="submission" date="2016-10" db="EMBL/GenBank/DDBJ databases">
        <authorList>
            <person name="Varghese N."/>
            <person name="Submissions S."/>
        </authorList>
    </citation>
    <scope>NUCLEOTIDE SEQUENCE [LARGE SCALE GENOMIC DNA]</scope>
    <source>
        <strain evidence="24">DSM 21743</strain>
    </source>
</reference>
<dbReference type="PANTHER" id="PTHR11911:SF111">
    <property type="entry name" value="INOSINE-5'-MONOPHOSPHATE DEHYDROGENASE"/>
    <property type="match status" value="1"/>
</dbReference>
<dbReference type="GO" id="GO:0006183">
    <property type="term" value="P:GTP biosynthetic process"/>
    <property type="evidence" value="ECO:0007669"/>
    <property type="project" value="TreeGrafter"/>
</dbReference>
<keyword evidence="6 13" id="KW-0332">GMP biosynthesis</keyword>
<keyword evidence="11 18" id="KW-0129">CBS domain</keyword>
<comment type="similarity">
    <text evidence="2 13 19">Belongs to the IMPDH/GMPR family.</text>
</comment>
<dbReference type="InterPro" id="IPR015875">
    <property type="entry name" value="IMP_DH/GMP_Rdtase_CS"/>
</dbReference>
<dbReference type="InterPro" id="IPR001093">
    <property type="entry name" value="IMP_DH_GMPRt"/>
</dbReference>
<keyword evidence="5" id="KW-0677">Repeat</keyword>
<feature type="binding site" evidence="13">
    <location>
        <position position="281"/>
    </location>
    <ligand>
        <name>NAD(+)</name>
        <dbReference type="ChEBI" id="CHEBI:57540"/>
    </ligand>
</feature>
<dbReference type="EMBL" id="LT629799">
    <property type="protein sequence ID" value="SDU80465.1"/>
    <property type="molecule type" value="Genomic_DNA"/>
</dbReference>
<dbReference type="PROSITE" id="PS00487">
    <property type="entry name" value="IMP_DH_GMP_RED"/>
    <property type="match status" value="1"/>
</dbReference>
<dbReference type="InterPro" id="IPR013785">
    <property type="entry name" value="Aldolase_TIM"/>
</dbReference>
<comment type="catalytic activity">
    <reaction evidence="12 13 20">
        <text>IMP + NAD(+) + H2O = XMP + NADH + H(+)</text>
        <dbReference type="Rhea" id="RHEA:11708"/>
        <dbReference type="ChEBI" id="CHEBI:15377"/>
        <dbReference type="ChEBI" id="CHEBI:15378"/>
        <dbReference type="ChEBI" id="CHEBI:57464"/>
        <dbReference type="ChEBI" id="CHEBI:57540"/>
        <dbReference type="ChEBI" id="CHEBI:57945"/>
        <dbReference type="ChEBI" id="CHEBI:58053"/>
        <dbReference type="EC" id="1.1.1.205"/>
    </reaction>
</comment>
<dbReference type="InterPro" id="IPR005990">
    <property type="entry name" value="IMP_DH"/>
</dbReference>
<keyword evidence="4 13" id="KW-0479">Metal-binding</keyword>
<dbReference type="CDD" id="cd00381">
    <property type="entry name" value="IMPDH"/>
    <property type="match status" value="1"/>
</dbReference>